<proteinExistence type="predicted"/>
<protein>
    <submittedName>
        <fullName evidence="1">Uncharacterized protein</fullName>
    </submittedName>
</protein>
<gene>
    <name evidence="1" type="ORF">L2E82_21958</name>
</gene>
<comment type="caution">
    <text evidence="1">The sequence shown here is derived from an EMBL/GenBank/DDBJ whole genome shotgun (WGS) entry which is preliminary data.</text>
</comment>
<keyword evidence="2" id="KW-1185">Reference proteome</keyword>
<accession>A0ACB9DXM3</accession>
<name>A0ACB9DXM3_CICIN</name>
<dbReference type="Proteomes" id="UP001055811">
    <property type="component" value="Linkage Group LG04"/>
</dbReference>
<dbReference type="EMBL" id="CM042012">
    <property type="protein sequence ID" value="KAI3750986.1"/>
    <property type="molecule type" value="Genomic_DNA"/>
</dbReference>
<evidence type="ECO:0000313" key="1">
    <source>
        <dbReference type="EMBL" id="KAI3750986.1"/>
    </source>
</evidence>
<reference evidence="2" key="1">
    <citation type="journal article" date="2022" name="Mol. Ecol. Resour.">
        <title>The genomes of chicory, endive, great burdock and yacon provide insights into Asteraceae palaeo-polyploidization history and plant inulin production.</title>
        <authorList>
            <person name="Fan W."/>
            <person name="Wang S."/>
            <person name="Wang H."/>
            <person name="Wang A."/>
            <person name="Jiang F."/>
            <person name="Liu H."/>
            <person name="Zhao H."/>
            <person name="Xu D."/>
            <person name="Zhang Y."/>
        </authorList>
    </citation>
    <scope>NUCLEOTIDE SEQUENCE [LARGE SCALE GENOMIC DNA]</scope>
    <source>
        <strain evidence="2">cv. Punajuju</strain>
    </source>
</reference>
<sequence>MGLYSSSSNLRRPMKPNEAFYDHGRDRHRTAIRHRLKARNQLSPLISRTPQSSSVLLLTCSNLLGARGLLLNLSCISLEISKDERLVSKHSFRLVTERHLQFLSSSPKRKM</sequence>
<reference evidence="1 2" key="2">
    <citation type="journal article" date="2022" name="Mol. Ecol. Resour.">
        <title>The genomes of chicory, endive, great burdock and yacon provide insights into Asteraceae paleo-polyploidization history and plant inulin production.</title>
        <authorList>
            <person name="Fan W."/>
            <person name="Wang S."/>
            <person name="Wang H."/>
            <person name="Wang A."/>
            <person name="Jiang F."/>
            <person name="Liu H."/>
            <person name="Zhao H."/>
            <person name="Xu D."/>
            <person name="Zhang Y."/>
        </authorList>
    </citation>
    <scope>NUCLEOTIDE SEQUENCE [LARGE SCALE GENOMIC DNA]</scope>
    <source>
        <strain evidence="2">cv. Punajuju</strain>
        <tissue evidence="1">Leaves</tissue>
    </source>
</reference>
<organism evidence="1 2">
    <name type="scientific">Cichorium intybus</name>
    <name type="common">Chicory</name>
    <dbReference type="NCBI Taxonomy" id="13427"/>
    <lineage>
        <taxon>Eukaryota</taxon>
        <taxon>Viridiplantae</taxon>
        <taxon>Streptophyta</taxon>
        <taxon>Embryophyta</taxon>
        <taxon>Tracheophyta</taxon>
        <taxon>Spermatophyta</taxon>
        <taxon>Magnoliopsida</taxon>
        <taxon>eudicotyledons</taxon>
        <taxon>Gunneridae</taxon>
        <taxon>Pentapetalae</taxon>
        <taxon>asterids</taxon>
        <taxon>campanulids</taxon>
        <taxon>Asterales</taxon>
        <taxon>Asteraceae</taxon>
        <taxon>Cichorioideae</taxon>
        <taxon>Cichorieae</taxon>
        <taxon>Cichoriinae</taxon>
        <taxon>Cichorium</taxon>
    </lineage>
</organism>
<evidence type="ECO:0000313" key="2">
    <source>
        <dbReference type="Proteomes" id="UP001055811"/>
    </source>
</evidence>